<dbReference type="EMBL" id="FOAP01000050">
    <property type="protein sequence ID" value="SEN38167.1"/>
    <property type="molecule type" value="Genomic_DNA"/>
</dbReference>
<dbReference type="Pfam" id="PF05717">
    <property type="entry name" value="TnpB_IS66"/>
    <property type="match status" value="1"/>
</dbReference>
<dbReference type="OrthoDB" id="9801450at2"/>
<dbReference type="Proteomes" id="UP000182719">
    <property type="component" value="Unassembled WGS sequence"/>
</dbReference>
<sequence length="46" mass="5184">MLKLTRAVRVYAYAVPVDMRKGFDGLGALVEQQLGRQLLKGDVFLF</sequence>
<organism evidence="1 2">
    <name type="scientific">Stigmatella aurantiaca</name>
    <dbReference type="NCBI Taxonomy" id="41"/>
    <lineage>
        <taxon>Bacteria</taxon>
        <taxon>Pseudomonadati</taxon>
        <taxon>Myxococcota</taxon>
        <taxon>Myxococcia</taxon>
        <taxon>Myxococcales</taxon>
        <taxon>Cystobacterineae</taxon>
        <taxon>Archangiaceae</taxon>
        <taxon>Stigmatella</taxon>
    </lineage>
</organism>
<name>A0A1H8G3U3_STIAU</name>
<evidence type="ECO:0000313" key="1">
    <source>
        <dbReference type="EMBL" id="SEN38167.1"/>
    </source>
</evidence>
<accession>A0A1H8G3U3</accession>
<keyword evidence="2" id="KW-1185">Reference proteome</keyword>
<feature type="non-terminal residue" evidence="1">
    <location>
        <position position="46"/>
    </location>
</feature>
<proteinExistence type="predicted"/>
<dbReference type="AlphaFoldDB" id="A0A1H8G3U3"/>
<reference evidence="2" key="1">
    <citation type="submission" date="2016-10" db="EMBL/GenBank/DDBJ databases">
        <authorList>
            <person name="Varghese N."/>
            <person name="Submissions S."/>
        </authorList>
    </citation>
    <scope>NUCLEOTIDE SEQUENCE [LARGE SCALE GENOMIC DNA]</scope>
    <source>
        <strain evidence="2">DSM 17044</strain>
    </source>
</reference>
<gene>
    <name evidence="1" type="ORF">SAMN05444354_1503</name>
</gene>
<protein>
    <submittedName>
        <fullName evidence="1">Transposase</fullName>
    </submittedName>
</protein>
<dbReference type="InterPro" id="IPR008878">
    <property type="entry name" value="Transposase_IS66_Orf2"/>
</dbReference>
<evidence type="ECO:0000313" key="2">
    <source>
        <dbReference type="Proteomes" id="UP000182719"/>
    </source>
</evidence>